<dbReference type="GO" id="GO:0052621">
    <property type="term" value="F:diguanylate cyclase activity"/>
    <property type="evidence" value="ECO:0007669"/>
    <property type="project" value="UniProtKB-EC"/>
</dbReference>
<reference evidence="5 6" key="1">
    <citation type="journal article" date="2012" name="J. Bacteriol.">
        <title>Genome sequence of Rhizobium grahamii CCGE502, a broad-host-range symbiont with low nodulation competitiveness in Phaseolus vulgaris.</title>
        <authorList>
            <person name="Althabegoiti M.J."/>
            <person name="Lozano L."/>
            <person name="Torres-Tejerizo G."/>
            <person name="Ormeno-Orrillo E."/>
            <person name="Rogel M.A."/>
            <person name="Gonzalez V."/>
            <person name="Martinez-Romero E."/>
        </authorList>
    </citation>
    <scope>NUCLEOTIDE SEQUENCE [LARGE SCALE GENOMIC DNA]</scope>
    <source>
        <strain evidence="5 6">CCGE 502</strain>
    </source>
</reference>
<dbReference type="PANTHER" id="PTHR45138:SF9">
    <property type="entry name" value="DIGUANYLATE CYCLASE DGCM-RELATED"/>
    <property type="match status" value="1"/>
</dbReference>
<dbReference type="PROSITE" id="PS50887">
    <property type="entry name" value="GGDEF"/>
    <property type="match status" value="1"/>
</dbReference>
<keyword evidence="6" id="KW-1185">Reference proteome</keyword>
<dbReference type="SMART" id="SM00267">
    <property type="entry name" value="GGDEF"/>
    <property type="match status" value="1"/>
</dbReference>
<dbReference type="SUPFAM" id="SSF55073">
    <property type="entry name" value="Nucleotide cyclase"/>
    <property type="match status" value="1"/>
</dbReference>
<feature type="domain" description="GGDEF" evidence="4">
    <location>
        <begin position="291"/>
        <end position="427"/>
    </location>
</feature>
<dbReference type="NCBIfam" id="TIGR00254">
    <property type="entry name" value="GGDEF"/>
    <property type="match status" value="1"/>
</dbReference>
<evidence type="ECO:0000313" key="6">
    <source>
        <dbReference type="Proteomes" id="UP000014411"/>
    </source>
</evidence>
<dbReference type="PANTHER" id="PTHR45138">
    <property type="entry name" value="REGULATORY COMPONENTS OF SENSORY TRANSDUCTION SYSTEM"/>
    <property type="match status" value="1"/>
</dbReference>
<dbReference type="HOGENOM" id="CLU_619448_0_0_5"/>
<keyword evidence="3" id="KW-0472">Membrane</keyword>
<dbReference type="GO" id="GO:1902201">
    <property type="term" value="P:negative regulation of bacterial-type flagellum-dependent cell motility"/>
    <property type="evidence" value="ECO:0007669"/>
    <property type="project" value="TreeGrafter"/>
</dbReference>
<dbReference type="InterPro" id="IPR050469">
    <property type="entry name" value="Diguanylate_Cyclase"/>
</dbReference>
<dbReference type="InterPro" id="IPR029787">
    <property type="entry name" value="Nucleotide_cyclase"/>
</dbReference>
<dbReference type="FunFam" id="3.30.70.270:FF:000001">
    <property type="entry name" value="Diguanylate cyclase domain protein"/>
    <property type="match status" value="1"/>
</dbReference>
<dbReference type="GO" id="GO:0005886">
    <property type="term" value="C:plasma membrane"/>
    <property type="evidence" value="ECO:0007669"/>
    <property type="project" value="TreeGrafter"/>
</dbReference>
<organism evidence="5 6">
    <name type="scientific">Rhizobium grahamii CCGE 502</name>
    <dbReference type="NCBI Taxonomy" id="990285"/>
    <lineage>
        <taxon>Bacteria</taxon>
        <taxon>Pseudomonadati</taxon>
        <taxon>Pseudomonadota</taxon>
        <taxon>Alphaproteobacteria</taxon>
        <taxon>Hyphomicrobiales</taxon>
        <taxon>Rhizobiaceae</taxon>
        <taxon>Rhizobium/Agrobacterium group</taxon>
        <taxon>Rhizobium</taxon>
    </lineage>
</organism>
<feature type="transmembrane region" description="Helical" evidence="3">
    <location>
        <begin position="178"/>
        <end position="198"/>
    </location>
</feature>
<dbReference type="Proteomes" id="UP000014411">
    <property type="component" value="Unassembled WGS sequence"/>
</dbReference>
<evidence type="ECO:0000256" key="3">
    <source>
        <dbReference type="SAM" id="Phobius"/>
    </source>
</evidence>
<proteinExistence type="predicted"/>
<keyword evidence="3" id="KW-1133">Transmembrane helix</keyword>
<sequence length="440" mass="47731">MSLKSAGRFLLIIAVTYTCVAAGFTAIELSKIEREAQFTRETQIPLILSQTRNAVKTERLASLIRALYLARDRRLERQVQLQIQALAQGFPFEAGANLVSGSKRVAVLAKEIAAARQQARDATKANVALFTYEERATTAYGEAIKIIDEMAKELSSDAALVADNITEEIQARAARIRYTLLLTVLVPGAFCVILLLLARRHLAKPIMDAIANLERINGSGNTLPAGSKPVITEIALIGDAVHAYGVTASELRRKNAVLQALAEEDPLTGLANRRTFETFLKSSLLDDSKPGGTALLLIDLDHFKSINDRHGHQVGDLCLQSLALMLTSLEHLSNPLAARYGGEEFVVVYDADSEEQALLDAEFLCRRIAALRVPIADGHFLTLTASIGVAFTMSSKDCQLSEAISRADKALYLAKSSGRNRAVCDKAIARGEIAGEKTTD</sequence>
<comment type="catalytic activity">
    <reaction evidence="2">
        <text>2 GTP = 3',3'-c-di-GMP + 2 diphosphate</text>
        <dbReference type="Rhea" id="RHEA:24898"/>
        <dbReference type="ChEBI" id="CHEBI:33019"/>
        <dbReference type="ChEBI" id="CHEBI:37565"/>
        <dbReference type="ChEBI" id="CHEBI:58805"/>
        <dbReference type="EC" id="2.7.7.65"/>
    </reaction>
</comment>
<dbReference type="InterPro" id="IPR000160">
    <property type="entry name" value="GGDEF_dom"/>
</dbReference>
<dbReference type="STRING" id="990285.RGCCGE502_16265"/>
<dbReference type="InterPro" id="IPR043128">
    <property type="entry name" value="Rev_trsase/Diguanyl_cyclase"/>
</dbReference>
<dbReference type="AlphaFoldDB" id="S3HEJ4"/>
<dbReference type="Pfam" id="PF00990">
    <property type="entry name" value="GGDEF"/>
    <property type="match status" value="1"/>
</dbReference>
<dbReference type="CDD" id="cd01949">
    <property type="entry name" value="GGDEF"/>
    <property type="match status" value="1"/>
</dbReference>
<accession>S3HEJ4</accession>
<dbReference type="eggNOG" id="COG3706">
    <property type="taxonomic scope" value="Bacteria"/>
</dbReference>
<keyword evidence="3" id="KW-0812">Transmembrane</keyword>
<comment type="caution">
    <text evidence="5">The sequence shown here is derived from an EMBL/GenBank/DDBJ whole genome shotgun (WGS) entry which is preliminary data.</text>
</comment>
<evidence type="ECO:0000313" key="5">
    <source>
        <dbReference type="EMBL" id="EPE97139.1"/>
    </source>
</evidence>
<dbReference type="EMBL" id="AEYE02000016">
    <property type="protein sequence ID" value="EPE97139.1"/>
    <property type="molecule type" value="Genomic_DNA"/>
</dbReference>
<dbReference type="RefSeq" id="WP_016555254.1">
    <property type="nucleotide sequence ID" value="NZ_AEYE02000016.1"/>
</dbReference>
<evidence type="ECO:0000259" key="4">
    <source>
        <dbReference type="PROSITE" id="PS50887"/>
    </source>
</evidence>
<dbReference type="EC" id="2.7.7.65" evidence="1"/>
<evidence type="ECO:0000256" key="2">
    <source>
        <dbReference type="ARBA" id="ARBA00034247"/>
    </source>
</evidence>
<gene>
    <name evidence="5" type="ORF">RGCCGE502_16265</name>
</gene>
<dbReference type="GO" id="GO:0043709">
    <property type="term" value="P:cell adhesion involved in single-species biofilm formation"/>
    <property type="evidence" value="ECO:0007669"/>
    <property type="project" value="TreeGrafter"/>
</dbReference>
<evidence type="ECO:0000256" key="1">
    <source>
        <dbReference type="ARBA" id="ARBA00012528"/>
    </source>
</evidence>
<dbReference type="Gene3D" id="3.30.70.270">
    <property type="match status" value="1"/>
</dbReference>
<name>S3HEJ4_9HYPH</name>
<protein>
    <recommendedName>
        <fullName evidence="1">diguanylate cyclase</fullName>
        <ecNumber evidence="1">2.7.7.65</ecNumber>
    </recommendedName>
</protein>